<gene>
    <name evidence="5" type="ORF">FC69_GL001575</name>
</gene>
<dbReference type="Proteomes" id="UP000051264">
    <property type="component" value="Unassembled WGS sequence"/>
</dbReference>
<protein>
    <submittedName>
        <fullName evidence="5">TreC protein</fullName>
    </submittedName>
</protein>
<dbReference type="OrthoDB" id="9805159at2"/>
<dbReference type="Gene3D" id="3.90.400.10">
    <property type="entry name" value="Oligo-1,6-glucosidase, Domain 2"/>
    <property type="match status" value="1"/>
</dbReference>
<feature type="domain" description="Glycosyl hydrolase family 13 catalytic" evidence="4">
    <location>
        <begin position="11"/>
        <end position="416"/>
    </location>
</feature>
<dbReference type="SUPFAM" id="SSF51445">
    <property type="entry name" value="(Trans)glycosidases"/>
    <property type="match status" value="1"/>
</dbReference>
<sequence length="552" mass="64256">MEWWQKATVYQIYPRSFQDSNGDGIGDINGIIQRLDYLADLGIELIWLTPMYVSPGRDNGYDIADYYQIDPIYGTLADFERLLKAAHQRGIKIMMDMVVNHTSDQHHWFQESLKSKDNPYHDYYLWQDPVDGHEPNNWLSKFSGSAWEYVPALNQYYLHLYEKSMPDLNWRNPQLRAEIFKMMQFWADLGIDGLRLDVINNISKDKDFPNDSFKTPSDDGRNFYTNGPHVHEYLHEMYQQIFGPNQFVTVGELSSTPIAEAIKYTNPEREELSMAFTFHHVKVDYTGGKKWTLGHCYLPDLKRVLSDWQTGMAAGGGWNALFWSNHDQPRAISRFLNDGQYRDQSAKLLALVEFGLQGTPYIYQGEEIAMKNAYFTDIKQYNDRESINAYHQMLADGHTDAEAITILQQKSRENCRIPMQWDDSVHHGFTTGTPWLQPVLHDDYSVTKVMQAPDNVFAFYQTVIRLRQGQPLLLSGQYRLLAADDEAVYTYERFDQQQVIRVMANFTDQVQVREMPEGVQSLLGNYPEQMMKDQKITLQPYEAVMVRYTEEG</sequence>
<dbReference type="RefSeq" id="WP_035438958.1">
    <property type="nucleotide sequence ID" value="NZ_AZEX01000044.1"/>
</dbReference>
<comment type="caution">
    <text evidence="5">The sequence shown here is derived from an EMBL/GenBank/DDBJ whole genome shotgun (WGS) entry which is preliminary data.</text>
</comment>
<keyword evidence="2" id="KW-0378">Hydrolase</keyword>
<dbReference type="PATRIC" id="fig|1423747.3.peg.1603"/>
<dbReference type="NCBIfam" id="NF008183">
    <property type="entry name" value="PRK10933.1"/>
    <property type="match status" value="1"/>
</dbReference>
<evidence type="ECO:0000313" key="5">
    <source>
        <dbReference type="EMBL" id="KRL59615.1"/>
    </source>
</evidence>
<keyword evidence="3" id="KW-0326">Glycosidase</keyword>
<dbReference type="Gene3D" id="2.60.40.1180">
    <property type="entry name" value="Golgi alpha-mannosidase II"/>
    <property type="match status" value="1"/>
</dbReference>
<dbReference type="InterPro" id="IPR013780">
    <property type="entry name" value="Glyco_hydro_b"/>
</dbReference>
<evidence type="ECO:0000256" key="1">
    <source>
        <dbReference type="ARBA" id="ARBA00008061"/>
    </source>
</evidence>
<dbReference type="Gene3D" id="3.20.20.80">
    <property type="entry name" value="Glycosidases"/>
    <property type="match status" value="1"/>
</dbReference>
<accession>A0A0R1RQW6</accession>
<evidence type="ECO:0000256" key="3">
    <source>
        <dbReference type="ARBA" id="ARBA00023295"/>
    </source>
</evidence>
<dbReference type="EMBL" id="AZEX01000044">
    <property type="protein sequence ID" value="KRL59615.1"/>
    <property type="molecule type" value="Genomic_DNA"/>
</dbReference>
<dbReference type="FunFam" id="3.90.400.10:FF:000002">
    <property type="entry name" value="Sucrose isomerase"/>
    <property type="match status" value="1"/>
</dbReference>
<organism evidence="5 6">
    <name type="scientific">Latilactobacillus fuchuensis DSM 14340 = JCM 11249</name>
    <dbReference type="NCBI Taxonomy" id="1423747"/>
    <lineage>
        <taxon>Bacteria</taxon>
        <taxon>Bacillati</taxon>
        <taxon>Bacillota</taxon>
        <taxon>Bacilli</taxon>
        <taxon>Lactobacillales</taxon>
        <taxon>Lactobacillaceae</taxon>
        <taxon>Latilactobacillus</taxon>
    </lineage>
</organism>
<dbReference type="InterPro" id="IPR006047">
    <property type="entry name" value="GH13_cat_dom"/>
</dbReference>
<comment type="similarity">
    <text evidence="1">Belongs to the glycosyl hydrolase 13 family.</text>
</comment>
<dbReference type="GO" id="GO:0004556">
    <property type="term" value="F:alpha-amylase activity"/>
    <property type="evidence" value="ECO:0007669"/>
    <property type="project" value="TreeGrafter"/>
</dbReference>
<dbReference type="GO" id="GO:0009313">
    <property type="term" value="P:oligosaccharide catabolic process"/>
    <property type="evidence" value="ECO:0007669"/>
    <property type="project" value="TreeGrafter"/>
</dbReference>
<dbReference type="InterPro" id="IPR045857">
    <property type="entry name" value="O16G_dom_2"/>
</dbReference>
<evidence type="ECO:0000256" key="2">
    <source>
        <dbReference type="ARBA" id="ARBA00022801"/>
    </source>
</evidence>
<name>A0A0R1RQW6_9LACO</name>
<dbReference type="AlphaFoldDB" id="A0A0R1RQW6"/>
<dbReference type="eggNOG" id="COG0366">
    <property type="taxonomic scope" value="Bacteria"/>
</dbReference>
<dbReference type="InterPro" id="IPR017853">
    <property type="entry name" value="GH"/>
</dbReference>
<reference evidence="5 6" key="1">
    <citation type="journal article" date="2015" name="Genome Announc.">
        <title>Expanding the biotechnology potential of lactobacilli through comparative genomics of 213 strains and associated genera.</title>
        <authorList>
            <person name="Sun Z."/>
            <person name="Harris H.M."/>
            <person name="McCann A."/>
            <person name="Guo C."/>
            <person name="Argimon S."/>
            <person name="Zhang W."/>
            <person name="Yang X."/>
            <person name="Jeffery I.B."/>
            <person name="Cooney J.C."/>
            <person name="Kagawa T.F."/>
            <person name="Liu W."/>
            <person name="Song Y."/>
            <person name="Salvetti E."/>
            <person name="Wrobel A."/>
            <person name="Rasinkangas P."/>
            <person name="Parkhill J."/>
            <person name="Rea M.C."/>
            <person name="O'Sullivan O."/>
            <person name="Ritari J."/>
            <person name="Douillard F.P."/>
            <person name="Paul Ross R."/>
            <person name="Yang R."/>
            <person name="Briner A.E."/>
            <person name="Felis G.E."/>
            <person name="de Vos W.M."/>
            <person name="Barrangou R."/>
            <person name="Klaenhammer T.R."/>
            <person name="Caufield P.W."/>
            <person name="Cui Y."/>
            <person name="Zhang H."/>
            <person name="O'Toole P.W."/>
        </authorList>
    </citation>
    <scope>NUCLEOTIDE SEQUENCE [LARGE SCALE GENOMIC DNA]</scope>
    <source>
        <strain evidence="5 6">DSM 14340</strain>
    </source>
</reference>
<dbReference type="STRING" id="1423747.FC69_GL001575"/>
<dbReference type="Pfam" id="PF00128">
    <property type="entry name" value="Alpha-amylase"/>
    <property type="match status" value="1"/>
</dbReference>
<evidence type="ECO:0000313" key="6">
    <source>
        <dbReference type="Proteomes" id="UP000051264"/>
    </source>
</evidence>
<dbReference type="SMART" id="SM00642">
    <property type="entry name" value="Aamy"/>
    <property type="match status" value="1"/>
</dbReference>
<dbReference type="PANTHER" id="PTHR10357:SF179">
    <property type="entry name" value="NEUTRAL AND BASIC AMINO ACID TRANSPORT PROTEIN RBAT"/>
    <property type="match status" value="1"/>
</dbReference>
<dbReference type="CDD" id="cd11333">
    <property type="entry name" value="AmyAc_SI_OligoGlu_DGase"/>
    <property type="match status" value="1"/>
</dbReference>
<dbReference type="SUPFAM" id="SSF51011">
    <property type="entry name" value="Glycosyl hydrolase domain"/>
    <property type="match status" value="1"/>
</dbReference>
<dbReference type="FunFam" id="3.20.20.80:FF:000064">
    <property type="entry name" value="Oligo-1,6-glucosidase"/>
    <property type="match status" value="1"/>
</dbReference>
<proteinExistence type="inferred from homology"/>
<dbReference type="PANTHER" id="PTHR10357">
    <property type="entry name" value="ALPHA-AMYLASE FAMILY MEMBER"/>
    <property type="match status" value="1"/>
</dbReference>
<evidence type="ECO:0000259" key="4">
    <source>
        <dbReference type="SMART" id="SM00642"/>
    </source>
</evidence>